<evidence type="ECO:0000256" key="2">
    <source>
        <dbReference type="ARBA" id="ARBA00014363"/>
    </source>
</evidence>
<evidence type="ECO:0000256" key="3">
    <source>
        <dbReference type="ARBA" id="ARBA00022679"/>
    </source>
</evidence>
<evidence type="ECO:0000256" key="4">
    <source>
        <dbReference type="ARBA" id="ARBA00022695"/>
    </source>
</evidence>
<dbReference type="Pfam" id="PF09115">
    <property type="entry name" value="DNApol3-delta_C"/>
    <property type="match status" value="1"/>
</dbReference>
<evidence type="ECO:0000313" key="10">
    <source>
        <dbReference type="Proteomes" id="UP000233534"/>
    </source>
</evidence>
<dbReference type="AlphaFoldDB" id="A0A2K9EAQ7"/>
<evidence type="ECO:0000256" key="1">
    <source>
        <dbReference type="ARBA" id="ARBA00012417"/>
    </source>
</evidence>
<dbReference type="InterPro" id="IPR050238">
    <property type="entry name" value="DNA_Rep/Repair_Clamp_Loader"/>
</dbReference>
<evidence type="ECO:0000256" key="7">
    <source>
        <dbReference type="ARBA" id="ARBA00049244"/>
    </source>
</evidence>
<dbReference type="EMBL" id="CP025197">
    <property type="protein sequence ID" value="AUG58826.1"/>
    <property type="molecule type" value="Genomic_DNA"/>
</dbReference>
<proteinExistence type="predicted"/>
<dbReference type="GO" id="GO:0003887">
    <property type="term" value="F:DNA-directed DNA polymerase activity"/>
    <property type="evidence" value="ECO:0007669"/>
    <property type="project" value="UniProtKB-KW"/>
</dbReference>
<protein>
    <recommendedName>
        <fullName evidence="2">DNA polymerase III subunit delta'</fullName>
        <ecNumber evidence="1">2.7.7.7</ecNumber>
    </recommendedName>
</protein>
<dbReference type="PANTHER" id="PTHR11669">
    <property type="entry name" value="REPLICATION FACTOR C / DNA POLYMERASE III GAMMA-TAU SUBUNIT"/>
    <property type="match status" value="1"/>
</dbReference>
<dbReference type="InterPro" id="IPR015199">
    <property type="entry name" value="DNA_pol_III_delta_C"/>
</dbReference>
<keyword evidence="3 9" id="KW-0808">Transferase</keyword>
<dbReference type="NCBIfam" id="TIGR00678">
    <property type="entry name" value="holB"/>
    <property type="match status" value="1"/>
</dbReference>
<dbReference type="GO" id="GO:0003677">
    <property type="term" value="F:DNA binding"/>
    <property type="evidence" value="ECO:0007669"/>
    <property type="project" value="InterPro"/>
</dbReference>
<dbReference type="Gene3D" id="1.20.272.10">
    <property type="match status" value="1"/>
</dbReference>
<dbReference type="EC" id="2.7.7.7" evidence="1"/>
<dbReference type="Gene3D" id="3.40.50.300">
    <property type="entry name" value="P-loop containing nucleotide triphosphate hydrolases"/>
    <property type="match status" value="1"/>
</dbReference>
<keyword evidence="6" id="KW-0239">DNA-directed DNA polymerase</keyword>
<reference evidence="9 10" key="1">
    <citation type="submission" date="2017-12" db="EMBL/GenBank/DDBJ databases">
        <title>Complete genome sequence of Herbivorax saccincola GGR1, a novel Cellulosome-producing hydrolytic bacterium in a thermophilic biogas plant, established by Illumina and Nanopore MinION sequencing.</title>
        <authorList>
            <person name="Pechtl A."/>
            <person name="Ruckert C."/>
            <person name="Koeck D.E."/>
            <person name="Maus I."/>
            <person name="Winkler A."/>
            <person name="Kalinowski J."/>
            <person name="Puhler A."/>
            <person name="Schwarz W.W."/>
            <person name="Zverlov V.V."/>
            <person name="Schluter A."/>
            <person name="Liebl W."/>
        </authorList>
    </citation>
    <scope>NUCLEOTIDE SEQUENCE [LARGE SCALE GENOMIC DNA]</scope>
    <source>
        <strain evidence="10">SR1</strain>
    </source>
</reference>
<feature type="domain" description="DNA polymerase III delta subunit C-terminal" evidence="8">
    <location>
        <begin position="221"/>
        <end position="333"/>
    </location>
</feature>
<dbReference type="GO" id="GO:0006261">
    <property type="term" value="P:DNA-templated DNA replication"/>
    <property type="evidence" value="ECO:0007669"/>
    <property type="project" value="TreeGrafter"/>
</dbReference>
<dbReference type="KEGG" id="hsc:HVS_14875"/>
<evidence type="ECO:0000259" key="8">
    <source>
        <dbReference type="Pfam" id="PF09115"/>
    </source>
</evidence>
<comment type="catalytic activity">
    <reaction evidence="7">
        <text>DNA(n) + a 2'-deoxyribonucleoside 5'-triphosphate = DNA(n+1) + diphosphate</text>
        <dbReference type="Rhea" id="RHEA:22508"/>
        <dbReference type="Rhea" id="RHEA-COMP:17339"/>
        <dbReference type="Rhea" id="RHEA-COMP:17340"/>
        <dbReference type="ChEBI" id="CHEBI:33019"/>
        <dbReference type="ChEBI" id="CHEBI:61560"/>
        <dbReference type="ChEBI" id="CHEBI:173112"/>
        <dbReference type="EC" id="2.7.7.7"/>
    </reaction>
</comment>
<dbReference type="Proteomes" id="UP000233534">
    <property type="component" value="Chromosome"/>
</dbReference>
<sequence length="337" mass="38929">MYMRQGLAVNFKGIIGQREVVKRLEEQIKNKKVGHAYIFSGPKGIGKRTVAEIFASMVMCQEDGGYGNCGVCHSCRLFKGGTNPDFYRIKTEKNTISVEEIRSMQKDVYVKPLYSPKKVYLIEEAEKMTVQAQNSLLKTLEEPPLYAIIIMTTSNNESLLETIRSRSVIYNFKKNTYEEVKKYLIENINLDEKEASFIASYADGVIGKAKELSESDEFKELRERTIGILLKLNEGNLKDIFFAYDFFEENKEKIQDILDIMLIFYRDILIAKKFGNEKMLINLDKKDIILENLNNFSTEKIYKNIETIDNLSNNIGKNVNYQLAVEVMLMKLQEEEL</sequence>
<dbReference type="InterPro" id="IPR027417">
    <property type="entry name" value="P-loop_NTPase"/>
</dbReference>
<keyword evidence="10" id="KW-1185">Reference proteome</keyword>
<dbReference type="RefSeq" id="WP_273063878.1">
    <property type="nucleotide sequence ID" value="NZ_DAONOL010000034.1"/>
</dbReference>
<dbReference type="PANTHER" id="PTHR11669:SF8">
    <property type="entry name" value="DNA POLYMERASE III SUBUNIT DELTA"/>
    <property type="match status" value="1"/>
</dbReference>
<keyword evidence="4 9" id="KW-0548">Nucleotidyltransferase</keyword>
<accession>A0A2K9EAQ7</accession>
<evidence type="ECO:0000256" key="5">
    <source>
        <dbReference type="ARBA" id="ARBA00022705"/>
    </source>
</evidence>
<dbReference type="GO" id="GO:0008408">
    <property type="term" value="F:3'-5' exonuclease activity"/>
    <property type="evidence" value="ECO:0007669"/>
    <property type="project" value="InterPro"/>
</dbReference>
<gene>
    <name evidence="9" type="primary">dnaX2</name>
    <name evidence="9" type="ORF">HVS_14875</name>
</gene>
<evidence type="ECO:0000313" key="9">
    <source>
        <dbReference type="EMBL" id="AUG58826.1"/>
    </source>
</evidence>
<keyword evidence="5" id="KW-0235">DNA replication</keyword>
<evidence type="ECO:0000256" key="6">
    <source>
        <dbReference type="ARBA" id="ARBA00022932"/>
    </source>
</evidence>
<dbReference type="GO" id="GO:0009360">
    <property type="term" value="C:DNA polymerase III complex"/>
    <property type="evidence" value="ECO:0007669"/>
    <property type="project" value="InterPro"/>
</dbReference>
<organism evidence="9 10">
    <name type="scientific">Acetivibrio saccincola</name>
    <dbReference type="NCBI Taxonomy" id="1677857"/>
    <lineage>
        <taxon>Bacteria</taxon>
        <taxon>Bacillati</taxon>
        <taxon>Bacillota</taxon>
        <taxon>Clostridia</taxon>
        <taxon>Eubacteriales</taxon>
        <taxon>Oscillospiraceae</taxon>
        <taxon>Acetivibrio</taxon>
    </lineage>
</organism>
<dbReference type="Pfam" id="PF13177">
    <property type="entry name" value="DNA_pol3_delta2"/>
    <property type="match status" value="1"/>
</dbReference>
<dbReference type="InterPro" id="IPR004622">
    <property type="entry name" value="DNA_pol_HolB"/>
</dbReference>
<dbReference type="SUPFAM" id="SSF52540">
    <property type="entry name" value="P-loop containing nucleoside triphosphate hydrolases"/>
    <property type="match status" value="1"/>
</dbReference>
<name>A0A2K9EAQ7_9FIRM</name>